<dbReference type="InterPro" id="IPR000120">
    <property type="entry name" value="Amidase"/>
</dbReference>
<evidence type="ECO:0000313" key="3">
    <source>
        <dbReference type="EMBL" id="QJR29882.1"/>
    </source>
</evidence>
<organism evidence="3 4">
    <name type="scientific">Limnobacter profundi</name>
    <dbReference type="NCBI Taxonomy" id="2732163"/>
    <lineage>
        <taxon>Bacteria</taxon>
        <taxon>Pseudomonadati</taxon>
        <taxon>Pseudomonadota</taxon>
        <taxon>Betaproteobacteria</taxon>
        <taxon>Burkholderiales</taxon>
        <taxon>Burkholderiaceae</taxon>
        <taxon>Limnobacter</taxon>
    </lineage>
</organism>
<evidence type="ECO:0000259" key="2">
    <source>
        <dbReference type="Pfam" id="PF01425"/>
    </source>
</evidence>
<dbReference type="PROSITE" id="PS00571">
    <property type="entry name" value="AMIDASES"/>
    <property type="match status" value="1"/>
</dbReference>
<sequence>MAGFKEYDQFDALGLAGLIKKGEVSAVELLEESIARTEKVNPRINAVIRPMYDIARARAKETVEGPFAGVPFLLKDLIASYAGVEMSSGSLFYKGFVPSEDSEYVKRFKRAGLNIFGKTATPEFGITPSTEPELTGPCRNPWDPLRSPGGSSGGASAAVAAGIVPMASASDGGGSIRVPASCTGLFGLKPTRGRVPSGPDLPDGWFGFIAEHVVSRTVRDSAHMLDCLQGNYPGQLLRIAPPAKTYAAAIEAKPKKLKIAYSLDPALGETLHADCQAGVLETVKLLESLGHTCEEVRLPIHKEEFIYAYTVLVCSEMAATLKEGERVLGRKGKAADFEARTWALMKLGRSFNGGDVANAVWTMAQFSRQWMTFFEPYDALLTSTLGELPIAVGGLRPTPQEMIELKALSYLPIGFIAKQKDFVLKAGRRVYQYCSQTMPANVTGQPSMSVPLHWNAQGIPVGMMFTGRFGEENVLLSLAAQLEQAKPWAGKRPPIHAGGSV</sequence>
<evidence type="ECO:0000256" key="1">
    <source>
        <dbReference type="ARBA" id="ARBA00009199"/>
    </source>
</evidence>
<dbReference type="InterPro" id="IPR036928">
    <property type="entry name" value="AS_sf"/>
</dbReference>
<dbReference type="Gene3D" id="3.90.1300.10">
    <property type="entry name" value="Amidase signature (AS) domain"/>
    <property type="match status" value="1"/>
</dbReference>
<name>A0ABX6N8H1_9BURK</name>
<accession>A0ABX6N8H1</accession>
<dbReference type="InterPro" id="IPR020556">
    <property type="entry name" value="Amidase_CS"/>
</dbReference>
<dbReference type="PANTHER" id="PTHR11895">
    <property type="entry name" value="TRANSAMIDASE"/>
    <property type="match status" value="1"/>
</dbReference>
<dbReference type="SUPFAM" id="SSF75304">
    <property type="entry name" value="Amidase signature (AS) enzymes"/>
    <property type="match status" value="1"/>
</dbReference>
<comment type="similarity">
    <text evidence="1">Belongs to the amidase family.</text>
</comment>
<gene>
    <name evidence="3" type="ORF">HKT17_09245</name>
</gene>
<dbReference type="Pfam" id="PF01425">
    <property type="entry name" value="Amidase"/>
    <property type="match status" value="1"/>
</dbReference>
<feature type="domain" description="Amidase" evidence="2">
    <location>
        <begin position="28"/>
        <end position="476"/>
    </location>
</feature>
<evidence type="ECO:0000313" key="4">
    <source>
        <dbReference type="Proteomes" id="UP000501130"/>
    </source>
</evidence>
<dbReference type="EMBL" id="CP053084">
    <property type="protein sequence ID" value="QJR29882.1"/>
    <property type="molecule type" value="Genomic_DNA"/>
</dbReference>
<dbReference type="RefSeq" id="WP_171099561.1">
    <property type="nucleotide sequence ID" value="NZ_CP053084.1"/>
</dbReference>
<reference evidence="3 4" key="1">
    <citation type="submission" date="2020-05" db="EMBL/GenBank/DDBJ databases">
        <title>Compete genome of Limnobacter sp. SAORIC-580.</title>
        <authorList>
            <person name="Song J."/>
            <person name="Cho J.-C."/>
        </authorList>
    </citation>
    <scope>NUCLEOTIDE SEQUENCE [LARGE SCALE GENOMIC DNA]</scope>
    <source>
        <strain evidence="3 4">SAORIC-580</strain>
    </source>
</reference>
<protein>
    <submittedName>
        <fullName evidence="3">Amidase</fullName>
    </submittedName>
</protein>
<keyword evidence="4" id="KW-1185">Reference proteome</keyword>
<dbReference type="PANTHER" id="PTHR11895:SF7">
    <property type="entry name" value="GLUTAMYL-TRNA(GLN) AMIDOTRANSFERASE SUBUNIT A, MITOCHONDRIAL"/>
    <property type="match status" value="1"/>
</dbReference>
<proteinExistence type="inferred from homology"/>
<dbReference type="Proteomes" id="UP000501130">
    <property type="component" value="Chromosome"/>
</dbReference>
<dbReference type="InterPro" id="IPR023631">
    <property type="entry name" value="Amidase_dom"/>
</dbReference>